<evidence type="ECO:0000256" key="4">
    <source>
        <dbReference type="ARBA" id="ARBA00005225"/>
    </source>
</evidence>
<evidence type="ECO:0000256" key="13">
    <source>
        <dbReference type="ARBA" id="ARBA00022993"/>
    </source>
</evidence>
<dbReference type="Pfam" id="PF03309">
    <property type="entry name" value="Pan_kinase"/>
    <property type="match status" value="1"/>
</dbReference>
<dbReference type="InterPro" id="IPR043129">
    <property type="entry name" value="ATPase_NBD"/>
</dbReference>
<keyword evidence="13 16" id="KW-0173">Coenzyme A biosynthesis</keyword>
<dbReference type="SUPFAM" id="SSF53067">
    <property type="entry name" value="Actin-like ATPase domain"/>
    <property type="match status" value="2"/>
</dbReference>
<evidence type="ECO:0000256" key="3">
    <source>
        <dbReference type="ARBA" id="ARBA00004496"/>
    </source>
</evidence>
<keyword evidence="8 16" id="KW-0808">Transferase</keyword>
<feature type="active site" description="Proton acceptor" evidence="16">
    <location>
        <position position="123"/>
    </location>
</feature>
<dbReference type="Gene3D" id="3.30.420.40">
    <property type="match status" value="2"/>
</dbReference>
<comment type="pathway">
    <text evidence="4 16">Cofactor biosynthesis; coenzyme A biosynthesis; CoA from (R)-pantothenate: step 1/5.</text>
</comment>
<name>A0A2H5XAE7_9BACT</name>
<evidence type="ECO:0000256" key="16">
    <source>
        <dbReference type="HAMAP-Rule" id="MF_01274"/>
    </source>
</evidence>
<dbReference type="GO" id="GO:0005524">
    <property type="term" value="F:ATP binding"/>
    <property type="evidence" value="ECO:0007669"/>
    <property type="project" value="UniProtKB-UniRule"/>
</dbReference>
<keyword evidence="9 16" id="KW-0547">Nucleotide-binding</keyword>
<feature type="binding site" evidence="16">
    <location>
        <begin position="7"/>
        <end position="14"/>
    </location>
    <ligand>
        <name>ATP</name>
        <dbReference type="ChEBI" id="CHEBI:30616"/>
    </ligand>
</feature>
<dbReference type="NCBIfam" id="NF009855">
    <property type="entry name" value="PRK13321.1"/>
    <property type="match status" value="1"/>
</dbReference>
<comment type="catalytic activity">
    <reaction evidence="1 16">
        <text>(R)-pantothenate + ATP = (R)-4'-phosphopantothenate + ADP + H(+)</text>
        <dbReference type="Rhea" id="RHEA:16373"/>
        <dbReference type="ChEBI" id="CHEBI:10986"/>
        <dbReference type="ChEBI" id="CHEBI:15378"/>
        <dbReference type="ChEBI" id="CHEBI:29032"/>
        <dbReference type="ChEBI" id="CHEBI:30616"/>
        <dbReference type="ChEBI" id="CHEBI:456216"/>
        <dbReference type="EC" id="2.7.1.33"/>
    </reaction>
</comment>
<evidence type="ECO:0000256" key="11">
    <source>
        <dbReference type="ARBA" id="ARBA00022840"/>
    </source>
</evidence>
<protein>
    <recommendedName>
        <fullName evidence="15 16">Type III pantothenate kinase</fullName>
        <ecNumber evidence="6 16">2.7.1.33</ecNumber>
    </recommendedName>
    <alternativeName>
        <fullName evidence="16">PanK-III</fullName>
    </alternativeName>
    <alternativeName>
        <fullName evidence="16">Pantothenic acid kinase</fullName>
    </alternativeName>
</protein>
<dbReference type="GO" id="GO:0004594">
    <property type="term" value="F:pantothenate kinase activity"/>
    <property type="evidence" value="ECO:0007669"/>
    <property type="project" value="UniProtKB-UniRule"/>
</dbReference>
<keyword evidence="11 16" id="KW-0067">ATP-binding</keyword>
<dbReference type="CDD" id="cd24015">
    <property type="entry name" value="ASKHA_NBD_PanK-III"/>
    <property type="match status" value="1"/>
</dbReference>
<dbReference type="GO" id="GO:0015937">
    <property type="term" value="P:coenzyme A biosynthetic process"/>
    <property type="evidence" value="ECO:0007669"/>
    <property type="project" value="UniProtKB-UniRule"/>
</dbReference>
<proteinExistence type="inferred from homology"/>
<dbReference type="PANTHER" id="PTHR34265:SF1">
    <property type="entry name" value="TYPE III PANTOTHENATE KINASE"/>
    <property type="match status" value="1"/>
</dbReference>
<feature type="binding site" evidence="16">
    <location>
        <begin position="121"/>
        <end position="124"/>
    </location>
    <ligand>
        <name>substrate</name>
    </ligand>
</feature>
<dbReference type="Proteomes" id="UP000236173">
    <property type="component" value="Unassembled WGS sequence"/>
</dbReference>
<reference evidence="18" key="1">
    <citation type="submission" date="2017-09" db="EMBL/GenBank/DDBJ databases">
        <title>Metaegenomics of thermophilic ammonia-oxidizing enrichment culture.</title>
        <authorList>
            <person name="Kato S."/>
            <person name="Suzuki K."/>
        </authorList>
    </citation>
    <scope>NUCLEOTIDE SEQUENCE [LARGE SCALE GENOMIC DNA]</scope>
</reference>
<dbReference type="PANTHER" id="PTHR34265">
    <property type="entry name" value="TYPE III PANTOTHENATE KINASE"/>
    <property type="match status" value="1"/>
</dbReference>
<dbReference type="GO" id="GO:0005737">
    <property type="term" value="C:cytoplasm"/>
    <property type="evidence" value="ECO:0007669"/>
    <property type="project" value="UniProtKB-SubCell"/>
</dbReference>
<dbReference type="EMBL" id="BEHT01000006">
    <property type="protein sequence ID" value="GBC98159.1"/>
    <property type="molecule type" value="Genomic_DNA"/>
</dbReference>
<dbReference type="UniPathway" id="UPA00241">
    <property type="reaction ID" value="UER00352"/>
</dbReference>
<evidence type="ECO:0000256" key="10">
    <source>
        <dbReference type="ARBA" id="ARBA00022777"/>
    </source>
</evidence>
<evidence type="ECO:0000256" key="12">
    <source>
        <dbReference type="ARBA" id="ARBA00022958"/>
    </source>
</evidence>
<evidence type="ECO:0000313" key="17">
    <source>
        <dbReference type="EMBL" id="GBC98159.1"/>
    </source>
</evidence>
<evidence type="ECO:0000256" key="8">
    <source>
        <dbReference type="ARBA" id="ARBA00022679"/>
    </source>
</evidence>
<dbReference type="EC" id="2.7.1.33" evidence="6 16"/>
<dbReference type="NCBIfam" id="TIGR00671">
    <property type="entry name" value="baf"/>
    <property type="match status" value="1"/>
</dbReference>
<feature type="binding site" evidence="16">
    <location>
        <position position="146"/>
    </location>
    <ligand>
        <name>ATP</name>
        <dbReference type="ChEBI" id="CHEBI:30616"/>
    </ligand>
</feature>
<comment type="subunit">
    <text evidence="5 16">Homodimer.</text>
</comment>
<dbReference type="HAMAP" id="MF_01274">
    <property type="entry name" value="Pantothen_kinase_3"/>
    <property type="match status" value="1"/>
</dbReference>
<dbReference type="InterPro" id="IPR004619">
    <property type="entry name" value="Type_III_PanK"/>
</dbReference>
<comment type="cofactor">
    <cofactor evidence="16">
        <name>NH4(+)</name>
        <dbReference type="ChEBI" id="CHEBI:28938"/>
    </cofactor>
    <cofactor evidence="16">
        <name>K(+)</name>
        <dbReference type="ChEBI" id="CHEBI:29103"/>
    </cofactor>
    <text evidence="16">A monovalent cation. Ammonium or potassium.</text>
</comment>
<comment type="subcellular location">
    <subcellularLocation>
        <location evidence="3 16">Cytoplasm</location>
    </subcellularLocation>
</comment>
<comment type="caution">
    <text evidence="17">The sequence shown here is derived from an EMBL/GenBank/DDBJ whole genome shotgun (WGS) entry which is preliminary data.</text>
</comment>
<comment type="similarity">
    <text evidence="14 16">Belongs to the type III pantothenate kinase family.</text>
</comment>
<evidence type="ECO:0000256" key="9">
    <source>
        <dbReference type="ARBA" id="ARBA00022741"/>
    </source>
</evidence>
<dbReference type="AlphaFoldDB" id="A0A2H5XAE7"/>
<feature type="binding site" evidence="16">
    <location>
        <position position="198"/>
    </location>
    <ligand>
        <name>substrate</name>
    </ligand>
</feature>
<keyword evidence="16" id="KW-0479">Metal-binding</keyword>
<keyword evidence="10 16" id="KW-0418">Kinase</keyword>
<evidence type="ECO:0000256" key="7">
    <source>
        <dbReference type="ARBA" id="ARBA00022490"/>
    </source>
</evidence>
<dbReference type="GO" id="GO:0046872">
    <property type="term" value="F:metal ion binding"/>
    <property type="evidence" value="ECO:0007669"/>
    <property type="project" value="UniProtKB-KW"/>
</dbReference>
<gene>
    <name evidence="16 17" type="primary">coaX</name>
    <name evidence="17" type="ORF">HRbin17_00656</name>
</gene>
<feature type="binding site" evidence="16">
    <location>
        <position position="143"/>
    </location>
    <ligand>
        <name>K(+)</name>
        <dbReference type="ChEBI" id="CHEBI:29103"/>
    </ligand>
</feature>
<evidence type="ECO:0000256" key="1">
    <source>
        <dbReference type="ARBA" id="ARBA00001206"/>
    </source>
</evidence>
<comment type="cofactor">
    <cofactor evidence="2">
        <name>K(+)</name>
        <dbReference type="ChEBI" id="CHEBI:29103"/>
    </cofactor>
</comment>
<accession>A0A2H5XAE7</accession>
<evidence type="ECO:0000256" key="5">
    <source>
        <dbReference type="ARBA" id="ARBA00011738"/>
    </source>
</evidence>
<evidence type="ECO:0000256" key="14">
    <source>
        <dbReference type="ARBA" id="ARBA00038036"/>
    </source>
</evidence>
<keyword evidence="12 16" id="KW-0630">Potassium</keyword>
<evidence type="ECO:0000256" key="2">
    <source>
        <dbReference type="ARBA" id="ARBA00001958"/>
    </source>
</evidence>
<evidence type="ECO:0000256" key="15">
    <source>
        <dbReference type="ARBA" id="ARBA00040883"/>
    </source>
</evidence>
<organism evidence="17 18">
    <name type="scientific">Candidatus Fervidibacter japonicus</name>
    <dbReference type="NCBI Taxonomy" id="2035412"/>
    <lineage>
        <taxon>Bacteria</taxon>
        <taxon>Candidatus Fervidibacterota</taxon>
        <taxon>Candidatus Fervidibacter</taxon>
    </lineage>
</organism>
<evidence type="ECO:0000313" key="18">
    <source>
        <dbReference type="Proteomes" id="UP000236173"/>
    </source>
</evidence>
<evidence type="ECO:0000256" key="6">
    <source>
        <dbReference type="ARBA" id="ARBA00012102"/>
    </source>
</evidence>
<comment type="function">
    <text evidence="16">Catalyzes the phosphorylation of pantothenate (Pan), the first step in CoA biosynthesis.</text>
</comment>
<sequence length="269" mass="28098">MWLLAADIGNTNITLGLFDLSQTVPCPASGARCPRLAGTWRVRTEIGRTAEEHFGAVRDFLAWCGTDLSGVRAVAMCSVVPPLTVTLAEMAQRFFQVEPLVVTGAMDLGVRNAYRPPEAVGADRLVNAVAALHFYGAPGIIVDFGTATTFDAIAADGTYLGGAIAPGIMTAAEALFQRTAQLPRVALSPPPQAIGQTTPQSIQSGIVFGYVGLVKELVQRFKGELGGDAQVIATGGLAPLIAPMTGVVDAINPDLTLLGLALIWQQQTG</sequence>
<feature type="binding site" evidence="16">
    <location>
        <position position="114"/>
    </location>
    <ligand>
        <name>substrate</name>
    </ligand>
</feature>
<keyword evidence="7 16" id="KW-0963">Cytoplasm</keyword>